<proteinExistence type="predicted"/>
<comment type="caution">
    <text evidence="1">The sequence shown here is derived from an EMBL/GenBank/DDBJ whole genome shotgun (WGS) entry which is preliminary data.</text>
</comment>
<dbReference type="EMBL" id="CM023471">
    <property type="protein sequence ID" value="KAH7965843.1"/>
    <property type="molecule type" value="Genomic_DNA"/>
</dbReference>
<gene>
    <name evidence="1" type="ORF">HPB49_011388</name>
</gene>
<reference evidence="1" key="1">
    <citation type="submission" date="2020-05" db="EMBL/GenBank/DDBJ databases">
        <title>Large-scale comparative analyses of tick genomes elucidate their genetic diversity and vector capacities.</title>
        <authorList>
            <person name="Jia N."/>
            <person name="Wang J."/>
            <person name="Shi W."/>
            <person name="Du L."/>
            <person name="Sun Y."/>
            <person name="Zhan W."/>
            <person name="Jiang J."/>
            <person name="Wang Q."/>
            <person name="Zhang B."/>
            <person name="Ji P."/>
            <person name="Sakyi L.B."/>
            <person name="Cui X."/>
            <person name="Yuan T."/>
            <person name="Jiang B."/>
            <person name="Yang W."/>
            <person name="Lam T.T.-Y."/>
            <person name="Chang Q."/>
            <person name="Ding S."/>
            <person name="Wang X."/>
            <person name="Zhu J."/>
            <person name="Ruan X."/>
            <person name="Zhao L."/>
            <person name="Wei J."/>
            <person name="Que T."/>
            <person name="Du C."/>
            <person name="Cheng J."/>
            <person name="Dai P."/>
            <person name="Han X."/>
            <person name="Huang E."/>
            <person name="Gao Y."/>
            <person name="Liu J."/>
            <person name="Shao H."/>
            <person name="Ye R."/>
            <person name="Li L."/>
            <person name="Wei W."/>
            <person name="Wang X."/>
            <person name="Wang C."/>
            <person name="Yang T."/>
            <person name="Huo Q."/>
            <person name="Li W."/>
            <person name="Guo W."/>
            <person name="Chen H."/>
            <person name="Zhou L."/>
            <person name="Ni X."/>
            <person name="Tian J."/>
            <person name="Zhou Y."/>
            <person name="Sheng Y."/>
            <person name="Liu T."/>
            <person name="Pan Y."/>
            <person name="Xia L."/>
            <person name="Li J."/>
            <person name="Zhao F."/>
            <person name="Cao W."/>
        </authorList>
    </citation>
    <scope>NUCLEOTIDE SEQUENCE</scope>
    <source>
        <strain evidence="1">Dsil-2018</strain>
    </source>
</reference>
<name>A0ACB8DCU0_DERSI</name>
<evidence type="ECO:0000313" key="2">
    <source>
        <dbReference type="Proteomes" id="UP000821865"/>
    </source>
</evidence>
<keyword evidence="2" id="KW-1185">Reference proteome</keyword>
<organism evidence="1 2">
    <name type="scientific">Dermacentor silvarum</name>
    <name type="common">Tick</name>
    <dbReference type="NCBI Taxonomy" id="543639"/>
    <lineage>
        <taxon>Eukaryota</taxon>
        <taxon>Metazoa</taxon>
        <taxon>Ecdysozoa</taxon>
        <taxon>Arthropoda</taxon>
        <taxon>Chelicerata</taxon>
        <taxon>Arachnida</taxon>
        <taxon>Acari</taxon>
        <taxon>Parasitiformes</taxon>
        <taxon>Ixodida</taxon>
        <taxon>Ixodoidea</taxon>
        <taxon>Ixodidae</taxon>
        <taxon>Rhipicephalinae</taxon>
        <taxon>Dermacentor</taxon>
    </lineage>
</organism>
<evidence type="ECO:0000313" key="1">
    <source>
        <dbReference type="EMBL" id="KAH7965843.1"/>
    </source>
</evidence>
<sequence length="281" mass="30204">MTPSPAEPPRSRPHSVPPSELSTCQACLTIVVLALLVAALCLATLRLLRSVDREVAPLPSRADAPSGNLHFPLDGKGAPLHRAGIDGWKLFHVRQILAALLAVALQLAVLGTVAEQRQPPNIVFIFADDLGWADVSFHGSAQIPTPNMDALAADGVVLNNYYTQPVCTASRAALMTGLYPIHTGMQSSVIQVAEAWGLPLQFKLMPQHFKDIGYVTHMVGKGTHFGLDFWEGVSSANNESGHYSTTLFTDQAVKLIKSHNSSEGRKEKAATEPDTVKLTNS</sequence>
<dbReference type="Proteomes" id="UP000821865">
    <property type="component" value="Chromosome 2"/>
</dbReference>
<accession>A0ACB8DCU0</accession>
<protein>
    <submittedName>
        <fullName evidence="1">Uncharacterized protein</fullName>
    </submittedName>
</protein>